<protein>
    <recommendedName>
        <fullName evidence="2">Lipoprotein</fullName>
    </recommendedName>
</protein>
<dbReference type="PROSITE" id="PS51257">
    <property type="entry name" value="PROKAR_LIPOPROTEIN"/>
    <property type="match status" value="1"/>
</dbReference>
<feature type="non-terminal residue" evidence="1">
    <location>
        <position position="48"/>
    </location>
</feature>
<proteinExistence type="predicted"/>
<accession>A0A6S6SHQ8</accession>
<evidence type="ECO:0000313" key="1">
    <source>
        <dbReference type="EMBL" id="CAA6802882.1"/>
    </source>
</evidence>
<dbReference type="EMBL" id="CACVAS010000028">
    <property type="protein sequence ID" value="CAA6802882.1"/>
    <property type="molecule type" value="Genomic_DNA"/>
</dbReference>
<sequence length="48" mass="5680">MNIYKLLLLFLCLIGVSCHSSKIQRNQFINQYHHCADSMIYYGLKGDW</sequence>
<dbReference type="AlphaFoldDB" id="A0A6S6SHQ8"/>
<gene>
    <name evidence="1" type="ORF">HELGO_WM78655</name>
</gene>
<name>A0A6S6SHQ8_9BACT</name>
<organism evidence="1">
    <name type="scientific">uncultured Sulfurovum sp</name>
    <dbReference type="NCBI Taxonomy" id="269237"/>
    <lineage>
        <taxon>Bacteria</taxon>
        <taxon>Pseudomonadati</taxon>
        <taxon>Campylobacterota</taxon>
        <taxon>Epsilonproteobacteria</taxon>
        <taxon>Campylobacterales</taxon>
        <taxon>Sulfurovaceae</taxon>
        <taxon>Sulfurovum</taxon>
        <taxon>environmental samples</taxon>
    </lineage>
</organism>
<reference evidence="1" key="1">
    <citation type="submission" date="2020-01" db="EMBL/GenBank/DDBJ databases">
        <authorList>
            <person name="Meier V. D."/>
            <person name="Meier V D."/>
        </authorList>
    </citation>
    <scope>NUCLEOTIDE SEQUENCE</scope>
    <source>
        <strain evidence="1">HLG_WM_MAG_01</strain>
    </source>
</reference>
<evidence type="ECO:0008006" key="2">
    <source>
        <dbReference type="Google" id="ProtNLM"/>
    </source>
</evidence>